<dbReference type="InterPro" id="IPR025736">
    <property type="entry name" value="PucR_C-HTH_dom"/>
</dbReference>
<name>A0A6G9YI44_9NOCA</name>
<evidence type="ECO:0000259" key="2">
    <source>
        <dbReference type="Pfam" id="PF13556"/>
    </source>
</evidence>
<evidence type="ECO:0000259" key="3">
    <source>
        <dbReference type="Pfam" id="PF17853"/>
    </source>
</evidence>
<evidence type="ECO:0000313" key="5">
    <source>
        <dbReference type="Proteomes" id="UP000503540"/>
    </source>
</evidence>
<comment type="similarity">
    <text evidence="1">Belongs to the CdaR family.</text>
</comment>
<dbReference type="PANTHER" id="PTHR33744">
    <property type="entry name" value="CARBOHYDRATE DIACID REGULATOR"/>
    <property type="match status" value="1"/>
</dbReference>
<dbReference type="Proteomes" id="UP000503540">
    <property type="component" value="Chromosome"/>
</dbReference>
<evidence type="ECO:0000313" key="4">
    <source>
        <dbReference type="EMBL" id="QIS12861.1"/>
    </source>
</evidence>
<keyword evidence="5" id="KW-1185">Reference proteome</keyword>
<accession>A0A6G9YI44</accession>
<evidence type="ECO:0000256" key="1">
    <source>
        <dbReference type="ARBA" id="ARBA00006754"/>
    </source>
</evidence>
<sequence length="560" mass="59771">MTGLPFPEGSDRPSTRLHPVRSGRISTNLVRILDDLGATMLRLVCGDAEGAREISGVVIHDPLDAPVLPAGALVLGIGVHGPGEIGRLLDDLGGLDAAVLVVRAPVPADRTLIETARRTGVVLLELTRGASWTQLATWLRTLLAADRTGGPEPETLGGIPSGDLFALANAIAALLDAPVTIEDRDSRVLAFSGGQDAADRSRTETILGRQVPELYSETLEAKGIFRELYRSESPVRIEPLPGLDGFTMPRIAQTVRAGDEVLGTIWAATDAPLTPERIHAFEEVGKLAAVHLLRQRAGSDVARRMRADLLSRAVDGGPHAADALRELGVADRPVTVLAMIQDRGRVDGIDTAARRASEHERLADAFAMHLNAVYPMVATALLGETGYAIVPVLGADRAAEAARDFVTRVGDRAPVLIGIGTVAADVADLRRSRDDADRALRVLRSGTVSRRVADISDVQTEALLLELHDLMALRRDRLSGPIARLRDYDAAQGSCLLATLRAWLDAFGDVNAAAAAVYIHPNTFRYRLRRIGEVGGIDLSDPDARFGALLQLKLMALGDG</sequence>
<dbReference type="InterPro" id="IPR041522">
    <property type="entry name" value="CdaR_GGDEF"/>
</dbReference>
<proteinExistence type="inferred from homology"/>
<dbReference type="Pfam" id="PF17853">
    <property type="entry name" value="GGDEF_2"/>
    <property type="match status" value="1"/>
</dbReference>
<dbReference type="Gene3D" id="1.10.10.2840">
    <property type="entry name" value="PucR C-terminal helix-turn-helix domain"/>
    <property type="match status" value="1"/>
</dbReference>
<dbReference type="PANTHER" id="PTHR33744:SF17">
    <property type="entry name" value="CONSERVED PROTEIN"/>
    <property type="match status" value="1"/>
</dbReference>
<dbReference type="AlphaFoldDB" id="A0A6G9YI44"/>
<gene>
    <name evidence="4" type="ORF">F5544_25030</name>
</gene>
<protein>
    <submittedName>
        <fullName evidence="4">PucR family transcriptional regulator</fullName>
    </submittedName>
</protein>
<dbReference type="EMBL" id="CP046172">
    <property type="protein sequence ID" value="QIS12861.1"/>
    <property type="molecule type" value="Genomic_DNA"/>
</dbReference>
<feature type="domain" description="PucR C-terminal helix-turn-helix" evidence="2">
    <location>
        <begin position="496"/>
        <end position="553"/>
    </location>
</feature>
<organism evidence="4 5">
    <name type="scientific">Nocardia arthritidis</name>
    <dbReference type="NCBI Taxonomy" id="228602"/>
    <lineage>
        <taxon>Bacteria</taxon>
        <taxon>Bacillati</taxon>
        <taxon>Actinomycetota</taxon>
        <taxon>Actinomycetes</taxon>
        <taxon>Mycobacteriales</taxon>
        <taxon>Nocardiaceae</taxon>
        <taxon>Nocardia</taxon>
    </lineage>
</organism>
<dbReference type="KEGG" id="nah:F5544_25030"/>
<dbReference type="InterPro" id="IPR051448">
    <property type="entry name" value="CdaR-like_regulators"/>
</dbReference>
<reference evidence="4 5" key="1">
    <citation type="journal article" date="2019" name="ACS Chem. Biol.">
        <title>Identification and Mobilization of a Cryptic Antibiotic Biosynthesis Gene Locus from a Human-Pathogenic Nocardia Isolate.</title>
        <authorList>
            <person name="Herisse M."/>
            <person name="Ishida K."/>
            <person name="Porter J.L."/>
            <person name="Howden B."/>
            <person name="Hertweck C."/>
            <person name="Stinear T.P."/>
            <person name="Pidot S.J."/>
        </authorList>
    </citation>
    <scope>NUCLEOTIDE SEQUENCE [LARGE SCALE GENOMIC DNA]</scope>
    <source>
        <strain evidence="4 5">AUSMDU00012717</strain>
    </source>
</reference>
<dbReference type="Pfam" id="PF13556">
    <property type="entry name" value="HTH_30"/>
    <property type="match status" value="1"/>
</dbReference>
<dbReference type="InterPro" id="IPR042070">
    <property type="entry name" value="PucR_C-HTH_sf"/>
</dbReference>
<feature type="domain" description="CdaR GGDEF-like" evidence="3">
    <location>
        <begin position="340"/>
        <end position="442"/>
    </location>
</feature>